<protein>
    <recommendedName>
        <fullName evidence="4">Alkaline ceramidase</fullName>
    </recommendedName>
</protein>
<name>A0A9W6Z3Q5_9STRA</name>
<accession>A0A9W6Z3Q5</accession>
<dbReference type="EMBL" id="BRXZ01004374">
    <property type="protein sequence ID" value="GMH47622.1"/>
    <property type="molecule type" value="Genomic_DNA"/>
</dbReference>
<feature type="transmembrane region" description="Helical" evidence="1">
    <location>
        <begin position="25"/>
        <end position="42"/>
    </location>
</feature>
<dbReference type="Proteomes" id="UP001165082">
    <property type="component" value="Unassembled WGS sequence"/>
</dbReference>
<dbReference type="OrthoDB" id="10649575at2759"/>
<comment type="caution">
    <text evidence="2">The sequence shown here is derived from an EMBL/GenBank/DDBJ whole genome shotgun (WGS) entry which is preliminary data.</text>
</comment>
<evidence type="ECO:0000313" key="2">
    <source>
        <dbReference type="EMBL" id="GMH47622.1"/>
    </source>
</evidence>
<keyword evidence="3" id="KW-1185">Reference proteome</keyword>
<feature type="non-terminal residue" evidence="2">
    <location>
        <position position="1"/>
    </location>
</feature>
<feature type="non-terminal residue" evidence="2">
    <location>
        <position position="166"/>
    </location>
</feature>
<gene>
    <name evidence="2" type="ORF">TrRE_jg699</name>
</gene>
<proteinExistence type="predicted"/>
<feature type="transmembrane region" description="Helical" evidence="1">
    <location>
        <begin position="76"/>
        <end position="95"/>
    </location>
</feature>
<keyword evidence="1" id="KW-1133">Transmembrane helix</keyword>
<dbReference type="AlphaFoldDB" id="A0A9W6Z3Q5"/>
<reference evidence="2" key="1">
    <citation type="submission" date="2022-07" db="EMBL/GenBank/DDBJ databases">
        <title>Genome analysis of Parmales, a sister group of diatoms, reveals the evolutionary specialization of diatoms from phago-mixotrophs to photoautotrophs.</title>
        <authorList>
            <person name="Ban H."/>
            <person name="Sato S."/>
            <person name="Yoshikawa S."/>
            <person name="Kazumasa Y."/>
            <person name="Nakamura Y."/>
            <person name="Ichinomiya M."/>
            <person name="Saitoh K."/>
            <person name="Sato N."/>
            <person name="Blanc-Mathieu R."/>
            <person name="Endo H."/>
            <person name="Kuwata A."/>
            <person name="Ogata H."/>
        </authorList>
    </citation>
    <scope>NUCLEOTIDE SEQUENCE</scope>
</reference>
<evidence type="ECO:0000256" key="1">
    <source>
        <dbReference type="SAM" id="Phobius"/>
    </source>
</evidence>
<evidence type="ECO:0000313" key="3">
    <source>
        <dbReference type="Proteomes" id="UP001165082"/>
    </source>
</evidence>
<sequence length="166" mass="17879">TTFPLGFALWRWSAAAGFVGSRGGSTWLAVSLVGFVAVHLLARTAGWSDVVLVTNLAVQCAVEWGPLGGWKRREHAWAWGAYVLLMGAGVGVRLLDVKRKKIFGDWGQKVAWVGHGAWHIITGAAVAVLIWCGGDVEEEFCLQEGGATTRAEAFDTESVVKRLKEG</sequence>
<organism evidence="2 3">
    <name type="scientific">Triparma retinervis</name>
    <dbReference type="NCBI Taxonomy" id="2557542"/>
    <lineage>
        <taxon>Eukaryota</taxon>
        <taxon>Sar</taxon>
        <taxon>Stramenopiles</taxon>
        <taxon>Ochrophyta</taxon>
        <taxon>Bolidophyceae</taxon>
        <taxon>Parmales</taxon>
        <taxon>Triparmaceae</taxon>
        <taxon>Triparma</taxon>
    </lineage>
</organism>
<evidence type="ECO:0008006" key="4">
    <source>
        <dbReference type="Google" id="ProtNLM"/>
    </source>
</evidence>
<keyword evidence="1" id="KW-0472">Membrane</keyword>
<keyword evidence="1" id="KW-0812">Transmembrane</keyword>